<evidence type="ECO:0000313" key="1">
    <source>
        <dbReference type="EMBL" id="GAT96785.1"/>
    </source>
</evidence>
<dbReference type="EMBL" id="BDEQ01000001">
    <property type="protein sequence ID" value="GAT96785.1"/>
    <property type="molecule type" value="Genomic_DNA"/>
</dbReference>
<dbReference type="PANTHER" id="PTHR45661:SF3">
    <property type="entry name" value="IG-LIKE DOMAIN-CONTAINING PROTEIN"/>
    <property type="match status" value="1"/>
</dbReference>
<dbReference type="AlphaFoldDB" id="A0A5K1UP04"/>
<comment type="caution">
    <text evidence="1">The sequence shown here is derived from an EMBL/GenBank/DDBJ whole genome shotgun (WGS) entry which is preliminary data.</text>
</comment>
<dbReference type="OMA" id="YAFCYCE"/>
<protein>
    <submittedName>
        <fullName evidence="1">Leucine rich repeat protein bspa family</fullName>
    </submittedName>
</protein>
<gene>
    <name evidence="1" type="ORF">CL6EHI_070440</name>
</gene>
<reference evidence="1 2" key="1">
    <citation type="submission" date="2016-05" db="EMBL/GenBank/DDBJ databases">
        <title>First whole genome sequencing of Entamoeba histolytica HM1:IMSS-clone-6.</title>
        <authorList>
            <person name="Mukherjee Avik.K."/>
            <person name="Izumyama S."/>
            <person name="Nakada-Tsukui K."/>
            <person name="Nozaki T."/>
        </authorList>
    </citation>
    <scope>NUCLEOTIDE SEQUENCE [LARGE SCALE GENOMIC DNA]</scope>
    <source>
        <strain evidence="1 2">HM1:IMSS clone 6</strain>
    </source>
</reference>
<dbReference type="Proteomes" id="UP000078387">
    <property type="component" value="Unassembled WGS sequence"/>
</dbReference>
<proteinExistence type="predicted"/>
<dbReference type="InterPro" id="IPR053139">
    <property type="entry name" value="Surface_bspA-like"/>
</dbReference>
<dbReference type="Pfam" id="PF13306">
    <property type="entry name" value="LRR_5"/>
    <property type="match status" value="1"/>
</dbReference>
<dbReference type="VEuPathDB" id="AmoebaDB:EHI_070440"/>
<dbReference type="InterPro" id="IPR026906">
    <property type="entry name" value="LRR_5"/>
</dbReference>
<dbReference type="Gene3D" id="3.80.10.10">
    <property type="entry name" value="Ribonuclease Inhibitor"/>
    <property type="match status" value="1"/>
</dbReference>
<sequence length="117" mass="13038">MNEPALLSIQTPRDIQQINKKKVIRRNINEFIIPTSVTKLTDECFKECYSLTSFNIPTTVNELGSYCFYGCSSLKSIVIPSTVSIIGDECFKGCSSLTSVTKTLKESNEENTKCVLV</sequence>
<dbReference type="PANTHER" id="PTHR45661">
    <property type="entry name" value="SURFACE ANTIGEN"/>
    <property type="match status" value="1"/>
</dbReference>
<accession>A0A5K1UP04</accession>
<name>A0A5K1UP04_ENTHI</name>
<organism evidence="1 2">
    <name type="scientific">Entamoeba histolytica</name>
    <dbReference type="NCBI Taxonomy" id="5759"/>
    <lineage>
        <taxon>Eukaryota</taxon>
        <taxon>Amoebozoa</taxon>
        <taxon>Evosea</taxon>
        <taxon>Archamoebae</taxon>
        <taxon>Mastigamoebida</taxon>
        <taxon>Entamoebidae</taxon>
        <taxon>Entamoeba</taxon>
    </lineage>
</organism>
<evidence type="ECO:0000313" key="2">
    <source>
        <dbReference type="Proteomes" id="UP000078387"/>
    </source>
</evidence>
<dbReference type="InterPro" id="IPR032675">
    <property type="entry name" value="LRR_dom_sf"/>
</dbReference>
<dbReference type="SUPFAM" id="SSF52058">
    <property type="entry name" value="L domain-like"/>
    <property type="match status" value="1"/>
</dbReference>